<sequence>MKEMREKLKELGSQKRHEFIGEFVRLGYKNSFRTFRATLMLANVKLVENDELVTDHLWFNYTKSFLKLGELKEGDLIKFNARVNGYDKGYIVADTHDYRLVNPSKIKLVNNKIARQPMPIDNNAAMIGYAMKKNKQFYKENHRSYIQWYVDCYEYWLKQLDSNKG</sequence>
<dbReference type="EMBL" id="JACIVA010000040">
    <property type="protein sequence ID" value="MBB1097087.1"/>
    <property type="molecule type" value="Genomic_DNA"/>
</dbReference>
<keyword evidence="2" id="KW-1185">Reference proteome</keyword>
<accession>A0A7W3UK69</accession>
<organism evidence="1 2">
    <name type="scientific">Limosilactobacillus rudii</name>
    <dbReference type="NCBI Taxonomy" id="2759755"/>
    <lineage>
        <taxon>Bacteria</taxon>
        <taxon>Bacillati</taxon>
        <taxon>Bacillota</taxon>
        <taxon>Bacilli</taxon>
        <taxon>Lactobacillales</taxon>
        <taxon>Lactobacillaceae</taxon>
        <taxon>Limosilactobacillus</taxon>
    </lineage>
</organism>
<evidence type="ECO:0000313" key="1">
    <source>
        <dbReference type="EMBL" id="MBB1097087.1"/>
    </source>
</evidence>
<reference evidence="1 2" key="1">
    <citation type="submission" date="2020-07" db="EMBL/GenBank/DDBJ databases">
        <title>Description of Limosilactobacillus balticus sp. nov., Limosilactobacillus agrestis sp. nov., Limosilactobacillus albertensis sp. nov., Limosilactobacillus rudii sp. nov., Limosilactobacillus fastidiosus sp. nov., five novel Limosilactobacillus species isolated from the vertebrate gastrointestinal tract, and proposal of 6 subspecies of Limosilactobacillus reuteri adapted to the gastrointestinal tract of specific vertebrate hosts.</title>
        <authorList>
            <person name="Li F."/>
            <person name="Cheng C."/>
            <person name="Zheng J."/>
            <person name="Quevedo R.M."/>
            <person name="Li J."/>
            <person name="Roos S."/>
            <person name="Gaenzle M.G."/>
            <person name="Walter J."/>
        </authorList>
    </citation>
    <scope>NUCLEOTIDE SEQUENCE [LARGE SCALE GENOMIC DNA]</scope>
    <source>
        <strain evidence="1 2">STM2_1</strain>
    </source>
</reference>
<name>A0A7W3UK69_9LACO</name>
<gene>
    <name evidence="1" type="ORF">H5S09_03855</name>
</gene>
<proteinExistence type="predicted"/>
<protein>
    <submittedName>
        <fullName evidence="1">Uncharacterized protein</fullName>
    </submittedName>
</protein>
<dbReference type="AlphaFoldDB" id="A0A7W3UK69"/>
<dbReference type="Proteomes" id="UP000517106">
    <property type="component" value="Unassembled WGS sequence"/>
</dbReference>
<comment type="caution">
    <text evidence="1">The sequence shown here is derived from an EMBL/GenBank/DDBJ whole genome shotgun (WGS) entry which is preliminary data.</text>
</comment>
<evidence type="ECO:0000313" key="2">
    <source>
        <dbReference type="Proteomes" id="UP000517106"/>
    </source>
</evidence>